<dbReference type="CDD" id="cd03443">
    <property type="entry name" value="PaaI_thioesterase"/>
    <property type="match status" value="1"/>
</dbReference>
<organism evidence="9 10">
    <name type="scientific">Candidatus Desulfatibia profunda</name>
    <dbReference type="NCBI Taxonomy" id="2841695"/>
    <lineage>
        <taxon>Bacteria</taxon>
        <taxon>Pseudomonadati</taxon>
        <taxon>Thermodesulfobacteriota</taxon>
        <taxon>Desulfobacteria</taxon>
        <taxon>Desulfobacterales</taxon>
        <taxon>Desulfobacterales incertae sedis</taxon>
        <taxon>Candidatus Desulfatibia</taxon>
    </lineage>
</organism>
<reference evidence="9 10" key="1">
    <citation type="submission" date="2020-08" db="EMBL/GenBank/DDBJ databases">
        <title>Bridging the membrane lipid divide: bacteria of the FCB group superphylum have the potential to synthesize archaeal ether lipids.</title>
        <authorList>
            <person name="Villanueva L."/>
            <person name="Von Meijenfeldt F.A.B."/>
            <person name="Westbye A.B."/>
            <person name="Yadav S."/>
            <person name="Hopmans E.C."/>
            <person name="Dutilh B.E."/>
            <person name="Sinninghe Damste J.S."/>
        </authorList>
    </citation>
    <scope>NUCLEOTIDE SEQUENCE [LARGE SCALE GENOMIC DNA]</scope>
    <source>
        <strain evidence="9">NIOZ-UU30</strain>
    </source>
</reference>
<evidence type="ECO:0000259" key="8">
    <source>
        <dbReference type="Pfam" id="PF03061"/>
    </source>
</evidence>
<dbReference type="Gene3D" id="3.10.129.10">
    <property type="entry name" value="Hotdog Thioesterase"/>
    <property type="match status" value="1"/>
</dbReference>
<evidence type="ECO:0000256" key="6">
    <source>
        <dbReference type="ARBA" id="ARBA00040062"/>
    </source>
</evidence>
<dbReference type="NCBIfam" id="TIGR00369">
    <property type="entry name" value="unchar_dom_1"/>
    <property type="match status" value="1"/>
</dbReference>
<evidence type="ECO:0000256" key="7">
    <source>
        <dbReference type="ARBA" id="ARBA00048062"/>
    </source>
</evidence>
<comment type="catalytic activity">
    <reaction evidence="2">
        <text>a fatty acyl-CoA + H2O = a fatty acid + CoA + H(+)</text>
        <dbReference type="Rhea" id="RHEA:16781"/>
        <dbReference type="ChEBI" id="CHEBI:15377"/>
        <dbReference type="ChEBI" id="CHEBI:15378"/>
        <dbReference type="ChEBI" id="CHEBI:28868"/>
        <dbReference type="ChEBI" id="CHEBI:57287"/>
        <dbReference type="ChEBI" id="CHEBI:77636"/>
        <dbReference type="EC" id="3.1.2.20"/>
    </reaction>
</comment>
<dbReference type="GO" id="GO:0047617">
    <property type="term" value="F:fatty acyl-CoA hydrolase activity"/>
    <property type="evidence" value="ECO:0007669"/>
    <property type="project" value="UniProtKB-EC"/>
</dbReference>
<dbReference type="Proteomes" id="UP000603434">
    <property type="component" value="Unassembled WGS sequence"/>
</dbReference>
<keyword evidence="1" id="KW-0378">Hydrolase</keyword>
<evidence type="ECO:0000313" key="9">
    <source>
        <dbReference type="EMBL" id="MBC8362996.1"/>
    </source>
</evidence>
<evidence type="ECO:0000256" key="5">
    <source>
        <dbReference type="ARBA" id="ARBA00038894"/>
    </source>
</evidence>
<dbReference type="Pfam" id="PF03061">
    <property type="entry name" value="4HBT"/>
    <property type="match status" value="1"/>
</dbReference>
<dbReference type="EC" id="3.1.2.20" evidence="5"/>
<accession>A0A8J6NTI5</accession>
<dbReference type="InterPro" id="IPR029069">
    <property type="entry name" value="HotDog_dom_sf"/>
</dbReference>
<gene>
    <name evidence="9" type="ORF">H8E23_16550</name>
</gene>
<evidence type="ECO:0000256" key="2">
    <source>
        <dbReference type="ARBA" id="ARBA00035880"/>
    </source>
</evidence>
<feature type="domain" description="Thioesterase" evidence="8">
    <location>
        <begin position="48"/>
        <end position="117"/>
    </location>
</feature>
<dbReference type="PANTHER" id="PTHR43240">
    <property type="entry name" value="1,4-DIHYDROXY-2-NAPHTHOYL-COA THIOESTERASE 1"/>
    <property type="match status" value="1"/>
</dbReference>
<proteinExistence type="inferred from homology"/>
<dbReference type="PANTHER" id="PTHR43240:SF20">
    <property type="entry name" value="MEDIUM_LONG-CHAIN ACYL-COA THIOESTERASE YIGI"/>
    <property type="match status" value="1"/>
</dbReference>
<dbReference type="AlphaFoldDB" id="A0A8J6NTI5"/>
<evidence type="ECO:0000256" key="1">
    <source>
        <dbReference type="ARBA" id="ARBA00022801"/>
    </source>
</evidence>
<comment type="catalytic activity">
    <reaction evidence="7">
        <text>a medium-chain fatty acyl-CoA + H2O = a medium-chain fatty acid + CoA + H(+)</text>
        <dbReference type="Rhea" id="RHEA:68184"/>
        <dbReference type="ChEBI" id="CHEBI:15377"/>
        <dbReference type="ChEBI" id="CHEBI:15378"/>
        <dbReference type="ChEBI" id="CHEBI:57287"/>
        <dbReference type="ChEBI" id="CHEBI:59558"/>
        <dbReference type="ChEBI" id="CHEBI:90546"/>
    </reaction>
</comment>
<dbReference type="EMBL" id="JACNJH010000243">
    <property type="protein sequence ID" value="MBC8362996.1"/>
    <property type="molecule type" value="Genomic_DNA"/>
</dbReference>
<comment type="caution">
    <text evidence="9">The sequence shown here is derived from an EMBL/GenBank/DDBJ whole genome shotgun (WGS) entry which is preliminary data.</text>
</comment>
<name>A0A8J6NTI5_9BACT</name>
<evidence type="ECO:0000256" key="3">
    <source>
        <dbReference type="ARBA" id="ARBA00036002"/>
    </source>
</evidence>
<comment type="similarity">
    <text evidence="4">Belongs to the YigI thioesterase family.</text>
</comment>
<sequence>MNTKRFEFLKKDYVRGFPADCGFEVETAGYGYFESRLNISVKHSQQDGFVHAGVIATMADHTGGYAAYTTVSENERILTIEFKINYFKPAIGEFLVCRSRVINNGKTIKVSESEVFSVTAGQEKLVSKAMVTLIAVPAENFKTT</sequence>
<dbReference type="SUPFAM" id="SSF54637">
    <property type="entry name" value="Thioesterase/thiol ester dehydrase-isomerase"/>
    <property type="match status" value="1"/>
</dbReference>
<evidence type="ECO:0000313" key="10">
    <source>
        <dbReference type="Proteomes" id="UP000603434"/>
    </source>
</evidence>
<dbReference type="InterPro" id="IPR006683">
    <property type="entry name" value="Thioestr_dom"/>
</dbReference>
<protein>
    <recommendedName>
        <fullName evidence="6">Medium/long-chain acyl-CoA thioesterase YigI</fullName>
        <ecNumber evidence="5">3.1.2.20</ecNumber>
    </recommendedName>
</protein>
<comment type="catalytic activity">
    <reaction evidence="3">
        <text>a long-chain fatty acyl-CoA + H2O = a long-chain fatty acid + CoA + H(+)</text>
        <dbReference type="Rhea" id="RHEA:67680"/>
        <dbReference type="ChEBI" id="CHEBI:15377"/>
        <dbReference type="ChEBI" id="CHEBI:15378"/>
        <dbReference type="ChEBI" id="CHEBI:57287"/>
        <dbReference type="ChEBI" id="CHEBI:57560"/>
        <dbReference type="ChEBI" id="CHEBI:83139"/>
    </reaction>
</comment>
<evidence type="ECO:0000256" key="4">
    <source>
        <dbReference type="ARBA" id="ARBA00038381"/>
    </source>
</evidence>
<dbReference type="InterPro" id="IPR003736">
    <property type="entry name" value="PAAI_dom"/>
</dbReference>